<reference evidence="1 2" key="1">
    <citation type="submission" date="2014-04" db="EMBL/GenBank/DDBJ databases">
        <authorList>
            <consortium name="DOE Joint Genome Institute"/>
            <person name="Kuo A."/>
            <person name="Zuccaro A."/>
            <person name="Kohler A."/>
            <person name="Nagy L.G."/>
            <person name="Floudas D."/>
            <person name="Copeland A."/>
            <person name="Barry K.W."/>
            <person name="Cichocki N."/>
            <person name="Veneault-Fourrey C."/>
            <person name="LaButti K."/>
            <person name="Lindquist E.A."/>
            <person name="Lipzen A."/>
            <person name="Lundell T."/>
            <person name="Morin E."/>
            <person name="Murat C."/>
            <person name="Sun H."/>
            <person name="Tunlid A."/>
            <person name="Henrissat B."/>
            <person name="Grigoriev I.V."/>
            <person name="Hibbett D.S."/>
            <person name="Martin F."/>
            <person name="Nordberg H.P."/>
            <person name="Cantor M.N."/>
            <person name="Hua S.X."/>
        </authorList>
    </citation>
    <scope>NUCLEOTIDE SEQUENCE [LARGE SCALE GENOMIC DNA]</scope>
    <source>
        <strain evidence="1 2">MAFF 305830</strain>
    </source>
</reference>
<organism evidence="1 2">
    <name type="scientific">Serendipita vermifera MAFF 305830</name>
    <dbReference type="NCBI Taxonomy" id="933852"/>
    <lineage>
        <taxon>Eukaryota</taxon>
        <taxon>Fungi</taxon>
        <taxon>Dikarya</taxon>
        <taxon>Basidiomycota</taxon>
        <taxon>Agaricomycotina</taxon>
        <taxon>Agaricomycetes</taxon>
        <taxon>Sebacinales</taxon>
        <taxon>Serendipitaceae</taxon>
        <taxon>Serendipita</taxon>
    </lineage>
</organism>
<dbReference type="AlphaFoldDB" id="A0A0C2X8Y9"/>
<accession>A0A0C2X8Y9</accession>
<gene>
    <name evidence="1" type="ORF">M408DRAFT_205956</name>
</gene>
<dbReference type="HOGENOM" id="CLU_918792_0_0_1"/>
<dbReference type="OrthoDB" id="2745718at2759"/>
<name>A0A0C2X8Y9_SERVB</name>
<keyword evidence="2" id="KW-1185">Reference proteome</keyword>
<dbReference type="EMBL" id="KN824312">
    <property type="protein sequence ID" value="KIM25667.1"/>
    <property type="molecule type" value="Genomic_DNA"/>
</dbReference>
<protein>
    <submittedName>
        <fullName evidence="1">Uncharacterized protein</fullName>
    </submittedName>
</protein>
<sequence>MAVIHDDILVLARNPGENQEFVVLELLSLKTNKTLCYCQLPVSAIQFALRFQKHPPPSKGANHFPRFGGLYAPDPQVEILAIIFYTALTASPDFFTVVISIPLFLSACYSLIQKHTEQNSDIPYFRWEDWGPDVTRWLPLDFHGEYGSRNASGSKLLAIYWEGTDADEAVLRNALLDFTPWPIRLGAQSRGEADDDYIFEVFDEETEWSWEGMKVKSKLPFRAWISSRPCDYLNLFLDGNTIVGRQKGGCHFFSFLPESAVKNCDSGDLCRP</sequence>
<reference evidence="2" key="2">
    <citation type="submission" date="2015-01" db="EMBL/GenBank/DDBJ databases">
        <title>Evolutionary Origins and Diversification of the Mycorrhizal Mutualists.</title>
        <authorList>
            <consortium name="DOE Joint Genome Institute"/>
            <consortium name="Mycorrhizal Genomics Consortium"/>
            <person name="Kohler A."/>
            <person name="Kuo A."/>
            <person name="Nagy L.G."/>
            <person name="Floudas D."/>
            <person name="Copeland A."/>
            <person name="Barry K.W."/>
            <person name="Cichocki N."/>
            <person name="Veneault-Fourrey C."/>
            <person name="LaButti K."/>
            <person name="Lindquist E.A."/>
            <person name="Lipzen A."/>
            <person name="Lundell T."/>
            <person name="Morin E."/>
            <person name="Murat C."/>
            <person name="Riley R."/>
            <person name="Ohm R."/>
            <person name="Sun H."/>
            <person name="Tunlid A."/>
            <person name="Henrissat B."/>
            <person name="Grigoriev I.V."/>
            <person name="Hibbett D.S."/>
            <person name="Martin F."/>
        </authorList>
    </citation>
    <scope>NUCLEOTIDE SEQUENCE [LARGE SCALE GENOMIC DNA]</scope>
    <source>
        <strain evidence="2">MAFF 305830</strain>
    </source>
</reference>
<evidence type="ECO:0000313" key="2">
    <source>
        <dbReference type="Proteomes" id="UP000054097"/>
    </source>
</evidence>
<evidence type="ECO:0000313" key="1">
    <source>
        <dbReference type="EMBL" id="KIM25667.1"/>
    </source>
</evidence>
<dbReference type="Proteomes" id="UP000054097">
    <property type="component" value="Unassembled WGS sequence"/>
</dbReference>
<proteinExistence type="predicted"/>